<dbReference type="InterPro" id="IPR007120">
    <property type="entry name" value="DNA-dir_RNAP_su2_dom"/>
</dbReference>
<dbReference type="Gene3D" id="2.40.50.100">
    <property type="match status" value="1"/>
</dbReference>
<dbReference type="EMBL" id="CP122379">
    <property type="protein sequence ID" value="WGF91323.1"/>
    <property type="molecule type" value="Genomic_DNA"/>
</dbReference>
<keyword evidence="3 6" id="KW-0548">Nucleotidyltransferase</keyword>
<keyword evidence="2 6" id="KW-0808">Transferase</keyword>
<dbReference type="InterPro" id="IPR007641">
    <property type="entry name" value="RNA_pol_Rpb2_7"/>
</dbReference>
<dbReference type="Gene3D" id="2.30.150.10">
    <property type="entry name" value="DNA-directed RNA polymerase, beta subunit, external 1 domain"/>
    <property type="match status" value="1"/>
</dbReference>
<keyword evidence="1 6" id="KW-0240">DNA-directed RNA polymerase</keyword>
<dbReference type="GO" id="GO:0000428">
    <property type="term" value="C:DNA-directed RNA polymerase complex"/>
    <property type="evidence" value="ECO:0007669"/>
    <property type="project" value="UniProtKB-KW"/>
</dbReference>
<dbReference type="InterPro" id="IPR010243">
    <property type="entry name" value="RNA_pol_bsu_bac"/>
</dbReference>
<evidence type="ECO:0000313" key="16">
    <source>
        <dbReference type="Proteomes" id="UP001238523"/>
    </source>
</evidence>
<evidence type="ECO:0000256" key="5">
    <source>
        <dbReference type="ARBA" id="ARBA00048552"/>
    </source>
</evidence>
<comment type="catalytic activity">
    <reaction evidence="5 6 8">
        <text>RNA(n) + a ribonucleoside 5'-triphosphate = RNA(n+1) + diphosphate</text>
        <dbReference type="Rhea" id="RHEA:21248"/>
        <dbReference type="Rhea" id="RHEA-COMP:14527"/>
        <dbReference type="Rhea" id="RHEA-COMP:17342"/>
        <dbReference type="ChEBI" id="CHEBI:33019"/>
        <dbReference type="ChEBI" id="CHEBI:61557"/>
        <dbReference type="ChEBI" id="CHEBI:140395"/>
        <dbReference type="EC" id="2.7.7.6"/>
    </reaction>
</comment>
<dbReference type="Gene3D" id="2.40.50.150">
    <property type="match status" value="1"/>
</dbReference>
<dbReference type="NCBIfam" id="TIGR02013">
    <property type="entry name" value="rpoB"/>
    <property type="match status" value="1"/>
</dbReference>
<dbReference type="InterPro" id="IPR015712">
    <property type="entry name" value="DNA-dir_RNA_pol_su2"/>
</dbReference>
<evidence type="ECO:0000256" key="8">
    <source>
        <dbReference type="RuleBase" id="RU363031"/>
    </source>
</evidence>
<dbReference type="Pfam" id="PF04561">
    <property type="entry name" value="RNA_pol_Rpb2_2"/>
    <property type="match status" value="2"/>
</dbReference>
<dbReference type="Pfam" id="PF00562">
    <property type="entry name" value="RNA_pol_Rpb2_6"/>
    <property type="match status" value="1"/>
</dbReference>
<sequence length="1270" mass="142760">MSATQTERLNFSSVKNKPDYPDFLDIQIKSFQDFFQLETKSEERGQEGLYKTFLENFPITDTRNQFVLEFLDYFVDPPRYSIQECIERGLTYSVPLKARLKLYCTDAEHEDFETIVQDVYLGTIPYMTPSGTFCINGAERVVVSQLHRSPGVFFGQSFHANGTKLYSARVIPFKGSWIEFATDINSVMYAYIDRKKKLPVTTLFRAIGFERDKDILEIFDLAEEVKASKTGLKKYIGRKLAARVLKTWHEDFVDEDTGEVVSIERNEIVLDRDTVLEKEHIDEIIESGSKTILLHKEDNLLADYAIIHNTLQKDPTNSEKEAVEHIYRQLRNAEPPDEETARGIIHKLFFSDQRYNLGEVGRYRMNKKLGLDIPMDKQVLTKEDIITIVKYLIELINSKAEIDDIDHLSNRRVRTVGEQLSQQFGVGLARMARTIRERMNVRDNEVFTPIDLINAKTLSSVINSFFGTNQLSQFMDQTNPLAEITHKRRLSALGPGGLSRERAGFEVRDVHYTHYGRLCPIETPEGPNIGLISSLSVFAKVNNLGFIETPYRKVNDGKIDFKNESIYLSAEEEEDMHIAQANIPLSDNGVIEAEKVIARMEGDFPLVDPTVLNYADVAPNQIASISASLIPFLEHDDANRALMGSNMMRQAVPLLIADSPIVGTGLERQVASDSRVLINAEGDGVVEYVDANEITIKYDRTENQRMVSFDADEKTYQLVKFRKTNQSTSINLKPIVSKGDRVKKGQVLCQGYATEKGELALGRNMKVAFMPWKGYNFEDAIVISEKVVREDIFTSIHIDEYSLEVRDTKLGNEELTNDIPNVSEEATKDLDEYGMIRIGAEVKPGDILIGKITPKGESDPTPEEKLLRAIFGDKAGDVKDASLKASPSLHGVVIEKKLFARAVKDKRKRAKDKEDIAELEAKYEAKFVALQDVLVEKLFAIVGGKTAQGISNDLGEIVFPKGKKFTLKMLHAVDDYTHLIGGTWTTDDETNELVADLMHNYKIKENDLQGNLRREKFTISVGDELPSGILKLAKVYVAKKRKLKVGDKMAGRHGNKGIVARIVREEDMPFLEDGTPVDIVLNPLGVPSRMNIGQIYETVLGWAGQKLGRKYATPIFDGATIDQINELTDEAGIPRYGHTHLFDGGTGKRFDQPATVGVIYMLKLGHMVDDKMHARSIGPYSLITQQPLGGKAQFGGQRFGEMEVWALEAYGASSTLREILTVKSDDVIGRAKTYEAIVKGETMPEPGLPESFNVLMHELKGLGLDIRLEE</sequence>
<dbReference type="CDD" id="cd00653">
    <property type="entry name" value="RNA_pol_B_RPB2"/>
    <property type="match status" value="1"/>
</dbReference>
<feature type="domain" description="DNA-directed RNA polymerase beta subunit external 1" evidence="14">
    <location>
        <begin position="551"/>
        <end position="618"/>
    </location>
</feature>
<keyword evidence="16" id="KW-1185">Reference proteome</keyword>
<dbReference type="InterPro" id="IPR037034">
    <property type="entry name" value="RNA_pol_Rpb2_2_sf"/>
</dbReference>
<comment type="function">
    <text evidence="6 8">DNA-dependent RNA polymerase catalyzes the transcription of DNA into RNA using the four ribonucleoside triphosphates as substrates.</text>
</comment>
<proteinExistence type="inferred from homology"/>
<gene>
    <name evidence="6 15" type="primary">rpoB</name>
    <name evidence="15" type="ORF">QCQ61_08865</name>
</gene>
<evidence type="ECO:0000259" key="14">
    <source>
        <dbReference type="Pfam" id="PF10385"/>
    </source>
</evidence>
<dbReference type="InterPro" id="IPR007645">
    <property type="entry name" value="RNA_pol_Rpb2_3"/>
</dbReference>
<dbReference type="InterPro" id="IPR014724">
    <property type="entry name" value="RNA_pol_RPB2_OB-fold"/>
</dbReference>
<dbReference type="Pfam" id="PF04560">
    <property type="entry name" value="RNA_pol_Rpb2_7"/>
    <property type="match status" value="1"/>
</dbReference>
<evidence type="ECO:0000259" key="9">
    <source>
        <dbReference type="Pfam" id="PF00562"/>
    </source>
</evidence>
<dbReference type="NCBIfam" id="NF001616">
    <property type="entry name" value="PRK00405.1"/>
    <property type="match status" value="1"/>
</dbReference>
<keyword evidence="4 6" id="KW-0804">Transcription</keyword>
<evidence type="ECO:0000259" key="11">
    <source>
        <dbReference type="Pfam" id="PF04561"/>
    </source>
</evidence>
<dbReference type="InterPro" id="IPR007642">
    <property type="entry name" value="RNA_pol_Rpb2_2"/>
</dbReference>
<dbReference type="InterPro" id="IPR042107">
    <property type="entry name" value="DNA-dir_RNA_pol_bsu_ext_1_sf"/>
</dbReference>
<evidence type="ECO:0000256" key="6">
    <source>
        <dbReference type="HAMAP-Rule" id="MF_01321"/>
    </source>
</evidence>
<dbReference type="PROSITE" id="PS01166">
    <property type="entry name" value="RNA_POL_BETA"/>
    <property type="match status" value="1"/>
</dbReference>
<dbReference type="Gene3D" id="2.40.270.10">
    <property type="entry name" value="DNA-directed RNA polymerase, subunit 2, domain 6"/>
    <property type="match status" value="2"/>
</dbReference>
<dbReference type="EC" id="2.7.7.6" evidence="6 8"/>
<evidence type="ECO:0000256" key="4">
    <source>
        <dbReference type="ARBA" id="ARBA00023163"/>
    </source>
</evidence>
<evidence type="ECO:0000259" key="12">
    <source>
        <dbReference type="Pfam" id="PF04563"/>
    </source>
</evidence>
<dbReference type="InterPro" id="IPR019462">
    <property type="entry name" value="DNA-dir_RNA_pol_bsu_external_1"/>
</dbReference>
<dbReference type="InterPro" id="IPR007644">
    <property type="entry name" value="RNA_pol_bsu_protrusion"/>
</dbReference>
<dbReference type="Proteomes" id="UP001238523">
    <property type="component" value="Chromosome"/>
</dbReference>
<evidence type="ECO:0000256" key="7">
    <source>
        <dbReference type="RuleBase" id="RU000434"/>
    </source>
</evidence>
<evidence type="ECO:0000256" key="2">
    <source>
        <dbReference type="ARBA" id="ARBA00022679"/>
    </source>
</evidence>
<evidence type="ECO:0000313" key="15">
    <source>
        <dbReference type="EMBL" id="WGF91323.1"/>
    </source>
</evidence>
<dbReference type="GO" id="GO:0003899">
    <property type="term" value="F:DNA-directed RNA polymerase activity"/>
    <property type="evidence" value="ECO:0007669"/>
    <property type="project" value="UniProtKB-EC"/>
</dbReference>
<dbReference type="Gene3D" id="3.90.1800.10">
    <property type="entry name" value="RNA polymerase alpha subunit dimerisation domain"/>
    <property type="match status" value="1"/>
</dbReference>
<comment type="subunit">
    <text evidence="6 8">The RNAP catalytic core consists of 2 alpha, 1 beta, 1 beta' and 1 omega subunit. When a sigma factor is associated with the core the holoenzyme is formed, which can initiate transcription.</text>
</comment>
<dbReference type="PANTHER" id="PTHR20856">
    <property type="entry name" value="DNA-DIRECTED RNA POLYMERASE I SUBUNIT 2"/>
    <property type="match status" value="1"/>
</dbReference>
<dbReference type="RefSeq" id="WP_279447275.1">
    <property type="nucleotide sequence ID" value="NZ_CP122379.1"/>
</dbReference>
<dbReference type="Pfam" id="PF04565">
    <property type="entry name" value="RNA_pol_Rpb2_3"/>
    <property type="match status" value="1"/>
</dbReference>
<evidence type="ECO:0000259" key="13">
    <source>
        <dbReference type="Pfam" id="PF04565"/>
    </source>
</evidence>
<dbReference type="Gene3D" id="3.90.1110.10">
    <property type="entry name" value="RNA polymerase Rpb2, domain 2"/>
    <property type="match status" value="1"/>
</dbReference>
<accession>A0ABY8KPD4</accession>
<feature type="domain" description="RNA polymerase Rpb2" evidence="13">
    <location>
        <begin position="473"/>
        <end position="541"/>
    </location>
</feature>
<dbReference type="Pfam" id="PF10385">
    <property type="entry name" value="RNA_pol_Rpb2_45"/>
    <property type="match status" value="1"/>
</dbReference>
<dbReference type="InterPro" id="IPR037033">
    <property type="entry name" value="DNA-dir_RNAP_su2_hyb_sf"/>
</dbReference>
<dbReference type="HAMAP" id="MF_01321">
    <property type="entry name" value="RNApol_bact_RpoB"/>
    <property type="match status" value="1"/>
</dbReference>
<reference evidence="15 16" key="1">
    <citation type="submission" date="2023-04" db="EMBL/GenBank/DDBJ databases">
        <title>Taxonomic identification of the Arctic strain Aequorivita sp. nov. and transcriptomic analysis in response to temperature stress.</title>
        <authorList>
            <person name="Liu W."/>
            <person name="Cong B."/>
            <person name="Lin J."/>
        </authorList>
    </citation>
    <scope>NUCLEOTIDE SEQUENCE [LARGE SCALE GENOMIC DNA]</scope>
    <source>
        <strain evidence="15 16">Ant34-E75</strain>
    </source>
</reference>
<evidence type="ECO:0000259" key="10">
    <source>
        <dbReference type="Pfam" id="PF04560"/>
    </source>
</evidence>
<comment type="similarity">
    <text evidence="6 7">Belongs to the RNA polymerase beta chain family.</text>
</comment>
<feature type="domain" description="DNA-directed RNA polymerase subunit 2 hybrid-binding" evidence="9">
    <location>
        <begin position="680"/>
        <end position="1193"/>
    </location>
</feature>
<feature type="domain" description="RNA polymerase Rpb2" evidence="11">
    <location>
        <begin position="148"/>
        <end position="217"/>
    </location>
</feature>
<dbReference type="SUPFAM" id="SSF64484">
    <property type="entry name" value="beta and beta-prime subunits of DNA dependent RNA-polymerase"/>
    <property type="match status" value="1"/>
</dbReference>
<evidence type="ECO:0000256" key="3">
    <source>
        <dbReference type="ARBA" id="ARBA00022695"/>
    </source>
</evidence>
<feature type="domain" description="RNA polymerase beta subunit protrusion" evidence="12">
    <location>
        <begin position="24"/>
        <end position="459"/>
    </location>
</feature>
<dbReference type="Pfam" id="PF04563">
    <property type="entry name" value="RNA_pol_Rpb2_1"/>
    <property type="match status" value="1"/>
</dbReference>
<feature type="domain" description="RNA polymerase Rpb2" evidence="10">
    <location>
        <begin position="1195"/>
        <end position="1269"/>
    </location>
</feature>
<dbReference type="Gene3D" id="3.90.1100.10">
    <property type="match status" value="2"/>
</dbReference>
<evidence type="ECO:0000256" key="1">
    <source>
        <dbReference type="ARBA" id="ARBA00022478"/>
    </source>
</evidence>
<organism evidence="15 16">
    <name type="scientific">Aequorivita marisscotiae</name>
    <dbReference type="NCBI Taxonomy" id="3040348"/>
    <lineage>
        <taxon>Bacteria</taxon>
        <taxon>Pseudomonadati</taxon>
        <taxon>Bacteroidota</taxon>
        <taxon>Flavobacteriia</taxon>
        <taxon>Flavobacteriales</taxon>
        <taxon>Flavobacteriaceae</taxon>
        <taxon>Aequorivita</taxon>
    </lineage>
</organism>
<name>A0ABY8KPD4_9FLAO</name>
<feature type="domain" description="RNA polymerase Rpb2" evidence="11">
    <location>
        <begin position="303"/>
        <end position="414"/>
    </location>
</feature>
<protein>
    <recommendedName>
        <fullName evidence="6 8">DNA-directed RNA polymerase subunit beta</fullName>
        <shortName evidence="6">RNAP subunit beta</shortName>
        <ecNumber evidence="6 8">2.7.7.6</ecNumber>
    </recommendedName>
    <alternativeName>
        <fullName evidence="6">RNA polymerase subunit beta</fullName>
    </alternativeName>
    <alternativeName>
        <fullName evidence="6">Transcriptase subunit beta</fullName>
    </alternativeName>
</protein>
<dbReference type="InterPro" id="IPR007121">
    <property type="entry name" value="RNA_pol_bsu_CS"/>
</dbReference>